<organism evidence="11 12">
    <name type="scientific">Actinocatenispora rupis</name>
    <dbReference type="NCBI Taxonomy" id="519421"/>
    <lineage>
        <taxon>Bacteria</taxon>
        <taxon>Bacillati</taxon>
        <taxon>Actinomycetota</taxon>
        <taxon>Actinomycetes</taxon>
        <taxon>Micromonosporales</taxon>
        <taxon>Micromonosporaceae</taxon>
        <taxon>Actinocatenispora</taxon>
    </lineage>
</organism>
<dbReference type="InterPro" id="IPR037046">
    <property type="entry name" value="AlkA_N_sf"/>
</dbReference>
<dbReference type="GO" id="GO:0043916">
    <property type="term" value="F:DNA-7-methylguanine glycosylase activity"/>
    <property type="evidence" value="ECO:0007669"/>
    <property type="project" value="TreeGrafter"/>
</dbReference>
<dbReference type="Gene3D" id="1.10.340.30">
    <property type="entry name" value="Hypothetical protein, domain 2"/>
    <property type="match status" value="1"/>
</dbReference>
<dbReference type="GO" id="GO:0032993">
    <property type="term" value="C:protein-DNA complex"/>
    <property type="evidence" value="ECO:0007669"/>
    <property type="project" value="TreeGrafter"/>
</dbReference>
<dbReference type="SMART" id="SM00342">
    <property type="entry name" value="HTH_ARAC"/>
    <property type="match status" value="1"/>
</dbReference>
<evidence type="ECO:0000256" key="9">
    <source>
        <dbReference type="ARBA" id="ARBA00023204"/>
    </source>
</evidence>
<protein>
    <recommendedName>
        <fullName evidence="3">DNA-3-methyladenine glycosylase II</fullName>
        <ecNumber evidence="3">3.2.2.21</ecNumber>
    </recommendedName>
</protein>
<dbReference type="Proteomes" id="UP000612808">
    <property type="component" value="Unassembled WGS sequence"/>
</dbReference>
<dbReference type="InterPro" id="IPR011257">
    <property type="entry name" value="DNA_glycosylase"/>
</dbReference>
<keyword evidence="7" id="KW-0010">Activator</keyword>
<evidence type="ECO:0000256" key="4">
    <source>
        <dbReference type="ARBA" id="ARBA00022603"/>
    </source>
</evidence>
<gene>
    <name evidence="11" type="ORF">Aru02nite_64230</name>
</gene>
<evidence type="ECO:0000256" key="6">
    <source>
        <dbReference type="ARBA" id="ARBA00023015"/>
    </source>
</evidence>
<dbReference type="GO" id="GO:0032131">
    <property type="term" value="F:alkylated DNA binding"/>
    <property type="evidence" value="ECO:0007669"/>
    <property type="project" value="TreeGrafter"/>
</dbReference>
<keyword evidence="4" id="KW-0489">Methyltransferase</keyword>
<dbReference type="InterPro" id="IPR035451">
    <property type="entry name" value="Ada-like_dom_sf"/>
</dbReference>
<evidence type="ECO:0000313" key="11">
    <source>
        <dbReference type="EMBL" id="GID15534.1"/>
    </source>
</evidence>
<dbReference type="InterPro" id="IPR018060">
    <property type="entry name" value="HTH_AraC"/>
</dbReference>
<dbReference type="SMART" id="SM01009">
    <property type="entry name" value="AlkA_N"/>
    <property type="match status" value="1"/>
</dbReference>
<dbReference type="GO" id="GO:0006285">
    <property type="term" value="P:base-excision repair, AP site formation"/>
    <property type="evidence" value="ECO:0007669"/>
    <property type="project" value="TreeGrafter"/>
</dbReference>
<evidence type="ECO:0000256" key="1">
    <source>
        <dbReference type="ARBA" id="ARBA00000086"/>
    </source>
</evidence>
<comment type="caution">
    <text evidence="11">The sequence shown here is derived from an EMBL/GenBank/DDBJ whole genome shotgun (WGS) entry which is preliminary data.</text>
</comment>
<evidence type="ECO:0000256" key="2">
    <source>
        <dbReference type="ARBA" id="ARBA00001947"/>
    </source>
</evidence>
<dbReference type="InterPro" id="IPR051912">
    <property type="entry name" value="Alkylbase_DNA_Glycosylase/TA"/>
</dbReference>
<dbReference type="InterPro" id="IPR010316">
    <property type="entry name" value="AlkA_N"/>
</dbReference>
<evidence type="ECO:0000256" key="5">
    <source>
        <dbReference type="ARBA" id="ARBA00022763"/>
    </source>
</evidence>
<comment type="cofactor">
    <cofactor evidence="2">
        <name>Zn(2+)</name>
        <dbReference type="ChEBI" id="CHEBI:29105"/>
    </cofactor>
</comment>
<dbReference type="GO" id="GO:0008168">
    <property type="term" value="F:methyltransferase activity"/>
    <property type="evidence" value="ECO:0007669"/>
    <property type="project" value="UniProtKB-KW"/>
</dbReference>
<sequence length="464" mass="49843">MDDFETLYRAMASRDVRFDGRFVVAVTSTGVYCRPSCPSRTPLARNVRFFALSGAAEAAGFRACRRCRPDAAPASPEWRVRGDLVARALRLIADGAVDRDGVAGLARRLSVSERHLHRQLLAEVGAGPQALAVTRRAQVARMLVESSALPMSDVAFAAGYASVRQFNAGMRVAYGCAPSALRRRPADGAGGALTLRLRYREPLPTGPLLAWLAERAVPGVESVRAGRYERTLRLPRGHALVGIGFEPDRPGEALVRLSLADVRDLAAAVERCREILDLDADPATIAADLSADPVLAPLVARAPGLRVPGCADGVEGAARAVLRRHPHALVRLVERYGERFGDRRLFPTPDALARADLGAVGLTGPRADTLRAVAAAVADGALVLDRTADRADTLATLRAIPGIGPSRLAYVARHALGDPDVFPPDPLLRKAVRRLGADPDRWRPWRSYAAGYVHGFAVADRHRP</sequence>
<proteinExistence type="predicted"/>
<keyword evidence="4" id="KW-0808">Transferase</keyword>
<dbReference type="PROSITE" id="PS01124">
    <property type="entry name" value="HTH_ARAC_FAMILY_2"/>
    <property type="match status" value="1"/>
</dbReference>
<dbReference type="EC" id="3.2.2.21" evidence="3"/>
<keyword evidence="6" id="KW-0805">Transcription regulation</keyword>
<dbReference type="GO" id="GO:0003700">
    <property type="term" value="F:DNA-binding transcription factor activity"/>
    <property type="evidence" value="ECO:0007669"/>
    <property type="project" value="InterPro"/>
</dbReference>
<dbReference type="GO" id="GO:0008270">
    <property type="term" value="F:zinc ion binding"/>
    <property type="evidence" value="ECO:0007669"/>
    <property type="project" value="InterPro"/>
</dbReference>
<dbReference type="SUPFAM" id="SSF57884">
    <property type="entry name" value="Ada DNA repair protein, N-terminal domain (N-Ada 10)"/>
    <property type="match status" value="1"/>
</dbReference>
<reference evidence="11" key="1">
    <citation type="submission" date="2021-01" db="EMBL/GenBank/DDBJ databases">
        <title>Whole genome shotgun sequence of Actinocatenispora rupis NBRC 107355.</title>
        <authorList>
            <person name="Komaki H."/>
            <person name="Tamura T."/>
        </authorList>
    </citation>
    <scope>NUCLEOTIDE SEQUENCE</scope>
    <source>
        <strain evidence="11">NBRC 107355</strain>
    </source>
</reference>
<evidence type="ECO:0000256" key="7">
    <source>
        <dbReference type="ARBA" id="ARBA00023159"/>
    </source>
</evidence>
<dbReference type="SUPFAM" id="SSF55945">
    <property type="entry name" value="TATA-box binding protein-like"/>
    <property type="match status" value="1"/>
</dbReference>
<dbReference type="Pfam" id="PF06029">
    <property type="entry name" value="AlkA_N"/>
    <property type="match status" value="1"/>
</dbReference>
<dbReference type="Gene3D" id="3.30.310.20">
    <property type="entry name" value="DNA-3-methyladenine glycosylase AlkA, N-terminal domain"/>
    <property type="match status" value="1"/>
</dbReference>
<dbReference type="GO" id="GO:0008725">
    <property type="term" value="F:DNA-3-methyladenine glycosylase activity"/>
    <property type="evidence" value="ECO:0007669"/>
    <property type="project" value="TreeGrafter"/>
</dbReference>
<dbReference type="Pfam" id="PF02805">
    <property type="entry name" value="Ada_Zn_binding"/>
    <property type="match status" value="1"/>
</dbReference>
<name>A0A8J3JF44_9ACTN</name>
<dbReference type="SUPFAM" id="SSF46689">
    <property type="entry name" value="Homeodomain-like"/>
    <property type="match status" value="1"/>
</dbReference>
<evidence type="ECO:0000256" key="3">
    <source>
        <dbReference type="ARBA" id="ARBA00012000"/>
    </source>
</evidence>
<evidence type="ECO:0000259" key="10">
    <source>
        <dbReference type="PROSITE" id="PS01124"/>
    </source>
</evidence>
<keyword evidence="9" id="KW-0234">DNA repair</keyword>
<keyword evidence="5" id="KW-0227">DNA damage</keyword>
<keyword evidence="12" id="KW-1185">Reference proteome</keyword>
<dbReference type="AlphaFoldDB" id="A0A8J3JF44"/>
<evidence type="ECO:0000256" key="8">
    <source>
        <dbReference type="ARBA" id="ARBA00023163"/>
    </source>
</evidence>
<dbReference type="GO" id="GO:0032259">
    <property type="term" value="P:methylation"/>
    <property type="evidence" value="ECO:0007669"/>
    <property type="project" value="UniProtKB-KW"/>
</dbReference>
<dbReference type="PANTHER" id="PTHR43003:SF13">
    <property type="entry name" value="DNA-3-METHYLADENINE GLYCOSYLASE 2"/>
    <property type="match status" value="1"/>
</dbReference>
<accession>A0A8J3JF44</accession>
<dbReference type="InterPro" id="IPR003265">
    <property type="entry name" value="HhH-GPD_domain"/>
</dbReference>
<dbReference type="SUPFAM" id="SSF48150">
    <property type="entry name" value="DNA-glycosylase"/>
    <property type="match status" value="1"/>
</dbReference>
<keyword evidence="8" id="KW-0804">Transcription</keyword>
<dbReference type="GO" id="GO:0043565">
    <property type="term" value="F:sequence-specific DNA binding"/>
    <property type="evidence" value="ECO:0007669"/>
    <property type="project" value="InterPro"/>
</dbReference>
<dbReference type="Gene3D" id="1.10.10.60">
    <property type="entry name" value="Homeodomain-like"/>
    <property type="match status" value="1"/>
</dbReference>
<evidence type="ECO:0000313" key="12">
    <source>
        <dbReference type="Proteomes" id="UP000612808"/>
    </source>
</evidence>
<dbReference type="SMART" id="SM00478">
    <property type="entry name" value="ENDO3c"/>
    <property type="match status" value="1"/>
</dbReference>
<dbReference type="InterPro" id="IPR009057">
    <property type="entry name" value="Homeodomain-like_sf"/>
</dbReference>
<dbReference type="InterPro" id="IPR004026">
    <property type="entry name" value="Ada_DNA_repair_Zn-bd"/>
</dbReference>
<feature type="domain" description="HTH araC/xylS-type" evidence="10">
    <location>
        <begin position="86"/>
        <end position="184"/>
    </location>
</feature>
<comment type="catalytic activity">
    <reaction evidence="1">
        <text>Hydrolysis of alkylated DNA, releasing 3-methyladenine, 3-methylguanine, 7-methylguanine and 7-methyladenine.</text>
        <dbReference type="EC" id="3.2.2.21"/>
    </reaction>
</comment>
<dbReference type="GO" id="GO:0006307">
    <property type="term" value="P:DNA alkylation repair"/>
    <property type="evidence" value="ECO:0007669"/>
    <property type="project" value="TreeGrafter"/>
</dbReference>
<dbReference type="Pfam" id="PF12833">
    <property type="entry name" value="HTH_18"/>
    <property type="match status" value="1"/>
</dbReference>
<dbReference type="GO" id="GO:0005737">
    <property type="term" value="C:cytoplasm"/>
    <property type="evidence" value="ECO:0007669"/>
    <property type="project" value="TreeGrafter"/>
</dbReference>
<dbReference type="EMBL" id="BOMB01000044">
    <property type="protein sequence ID" value="GID15534.1"/>
    <property type="molecule type" value="Genomic_DNA"/>
</dbReference>
<dbReference type="Gene3D" id="3.40.10.10">
    <property type="entry name" value="DNA Methylphosphotriester Repair Domain"/>
    <property type="match status" value="1"/>
</dbReference>
<dbReference type="PANTHER" id="PTHR43003">
    <property type="entry name" value="DNA-3-METHYLADENINE GLYCOSYLASE"/>
    <property type="match status" value="1"/>
</dbReference>